<sequence length="61" mass="6766">MFLSIVAIQIIASGVNMFPNLNPYHASFIWGGLLILVLIFSTKMTGQNTFLKLLKPKKSKA</sequence>
<organism evidence="2 3">
    <name type="scientific">Blautia obeum</name>
    <dbReference type="NCBI Taxonomy" id="40520"/>
    <lineage>
        <taxon>Bacteria</taxon>
        <taxon>Bacillati</taxon>
        <taxon>Bacillota</taxon>
        <taxon>Clostridia</taxon>
        <taxon>Lachnospirales</taxon>
        <taxon>Lachnospiraceae</taxon>
        <taxon>Blautia</taxon>
    </lineage>
</organism>
<keyword evidence="1" id="KW-0812">Transmembrane</keyword>
<dbReference type="Proteomes" id="UP000283745">
    <property type="component" value="Unassembled WGS sequence"/>
</dbReference>
<comment type="caution">
    <text evidence="2">The sequence shown here is derived from an EMBL/GenBank/DDBJ whole genome shotgun (WGS) entry which is preliminary data.</text>
</comment>
<gene>
    <name evidence="2" type="ORF">DW740_03650</name>
</gene>
<evidence type="ECO:0000256" key="1">
    <source>
        <dbReference type="SAM" id="Phobius"/>
    </source>
</evidence>
<feature type="transmembrane region" description="Helical" evidence="1">
    <location>
        <begin position="27"/>
        <end position="46"/>
    </location>
</feature>
<evidence type="ECO:0000313" key="2">
    <source>
        <dbReference type="EMBL" id="RHE41404.1"/>
    </source>
</evidence>
<proteinExistence type="predicted"/>
<keyword evidence="1" id="KW-1133">Transmembrane helix</keyword>
<protein>
    <submittedName>
        <fullName evidence="2">Uncharacterized protein</fullName>
    </submittedName>
</protein>
<evidence type="ECO:0000313" key="3">
    <source>
        <dbReference type="Proteomes" id="UP000283745"/>
    </source>
</evidence>
<dbReference type="EMBL" id="QSKF01000002">
    <property type="protein sequence ID" value="RHE41404.1"/>
    <property type="molecule type" value="Genomic_DNA"/>
</dbReference>
<accession>A0A414JA59</accession>
<keyword evidence="1" id="KW-0472">Membrane</keyword>
<dbReference type="AlphaFoldDB" id="A0A414JA59"/>
<reference evidence="2 3" key="1">
    <citation type="submission" date="2018-08" db="EMBL/GenBank/DDBJ databases">
        <title>A genome reference for cultivated species of the human gut microbiota.</title>
        <authorList>
            <person name="Zou Y."/>
            <person name="Xue W."/>
            <person name="Luo G."/>
        </authorList>
    </citation>
    <scope>NUCLEOTIDE SEQUENCE [LARGE SCALE GENOMIC DNA]</scope>
    <source>
        <strain evidence="2 3">AM28-23</strain>
    </source>
</reference>
<name>A0A414JA59_9FIRM</name>